<protein>
    <submittedName>
        <fullName evidence="5">Uncharacterized protein</fullName>
    </submittedName>
</protein>
<feature type="non-terminal residue" evidence="5">
    <location>
        <position position="1"/>
    </location>
</feature>
<comment type="caution">
    <text evidence="5">The sequence shown here is derived from an EMBL/GenBank/DDBJ whole genome shotgun (WGS) entry which is preliminary data.</text>
</comment>
<evidence type="ECO:0000256" key="1">
    <source>
        <dbReference type="ARBA" id="ARBA00009636"/>
    </source>
</evidence>
<dbReference type="SUPFAM" id="SSF52490">
    <property type="entry name" value="Tubulin nucleotide-binding domain-like"/>
    <property type="match status" value="1"/>
</dbReference>
<name>A0ABQ7Y8H3_BRANA</name>
<dbReference type="Proteomes" id="UP000824890">
    <property type="component" value="Unassembled WGS sequence"/>
</dbReference>
<keyword evidence="4" id="KW-0342">GTP-binding</keyword>
<feature type="non-terminal residue" evidence="5">
    <location>
        <position position="189"/>
    </location>
</feature>
<evidence type="ECO:0000256" key="2">
    <source>
        <dbReference type="ARBA" id="ARBA00022701"/>
    </source>
</evidence>
<keyword evidence="2" id="KW-0493">Microtubule</keyword>
<keyword evidence="6" id="KW-1185">Reference proteome</keyword>
<sequence length="189" mass="21385">KMANASIFLSNLKTGRCSSTFWEAMNVRRGGELILVFYITGNVHVLPQNTPFQETKSSCGVDHQDIFIRTSARNMEDLDSTPRLKARFNLKNAEVDTSASHCLPLHQLHSNFSIPRGFETLDRIFVYETGAGKHVPRALFIDLQPTVINEVRRGTYRQLFHPEQLTSGNNLAEDNYTGEETLHGEFLDS</sequence>
<gene>
    <name evidence="5" type="ORF">HID58_080804</name>
</gene>
<dbReference type="InterPro" id="IPR036525">
    <property type="entry name" value="Tubulin/FtsZ_GTPase_sf"/>
</dbReference>
<organism evidence="5 6">
    <name type="scientific">Brassica napus</name>
    <name type="common">Rape</name>
    <dbReference type="NCBI Taxonomy" id="3708"/>
    <lineage>
        <taxon>Eukaryota</taxon>
        <taxon>Viridiplantae</taxon>
        <taxon>Streptophyta</taxon>
        <taxon>Embryophyta</taxon>
        <taxon>Tracheophyta</taxon>
        <taxon>Spermatophyta</taxon>
        <taxon>Magnoliopsida</taxon>
        <taxon>eudicotyledons</taxon>
        <taxon>Gunneridae</taxon>
        <taxon>Pentapetalae</taxon>
        <taxon>rosids</taxon>
        <taxon>malvids</taxon>
        <taxon>Brassicales</taxon>
        <taxon>Brassicaceae</taxon>
        <taxon>Brassiceae</taxon>
        <taxon>Brassica</taxon>
    </lineage>
</organism>
<evidence type="ECO:0000313" key="6">
    <source>
        <dbReference type="Proteomes" id="UP000824890"/>
    </source>
</evidence>
<comment type="similarity">
    <text evidence="1">Belongs to the tubulin family.</text>
</comment>
<accession>A0ABQ7Y8H3</accession>
<evidence type="ECO:0000256" key="4">
    <source>
        <dbReference type="ARBA" id="ARBA00023134"/>
    </source>
</evidence>
<evidence type="ECO:0000313" key="5">
    <source>
        <dbReference type="EMBL" id="KAH0863593.1"/>
    </source>
</evidence>
<reference evidence="5 6" key="1">
    <citation type="submission" date="2021-05" db="EMBL/GenBank/DDBJ databases">
        <title>Genome Assembly of Synthetic Allotetraploid Brassica napus Reveals Homoeologous Exchanges between Subgenomes.</title>
        <authorList>
            <person name="Davis J.T."/>
        </authorList>
    </citation>
    <scope>NUCLEOTIDE SEQUENCE [LARGE SCALE GENOMIC DNA]</scope>
    <source>
        <strain evidence="6">cv. Da-Ae</strain>
        <tissue evidence="5">Seedling</tissue>
    </source>
</reference>
<proteinExistence type="inferred from homology"/>
<evidence type="ECO:0000256" key="3">
    <source>
        <dbReference type="ARBA" id="ARBA00022741"/>
    </source>
</evidence>
<dbReference type="PANTHER" id="PTHR11588">
    <property type="entry name" value="TUBULIN"/>
    <property type="match status" value="1"/>
</dbReference>
<dbReference type="InterPro" id="IPR000217">
    <property type="entry name" value="Tubulin"/>
</dbReference>
<keyword evidence="3" id="KW-0547">Nucleotide-binding</keyword>
<dbReference type="EMBL" id="JAGKQM010000018">
    <property type="protein sequence ID" value="KAH0863593.1"/>
    <property type="molecule type" value="Genomic_DNA"/>
</dbReference>
<dbReference type="Gene3D" id="3.40.50.1440">
    <property type="entry name" value="Tubulin/FtsZ, GTPase domain"/>
    <property type="match status" value="1"/>
</dbReference>